<gene>
    <name evidence="1" type="ORF">F0562_019312</name>
</gene>
<dbReference type="AlphaFoldDB" id="A0A5J4ZBN4"/>
<name>A0A5J4ZBN4_9ASTE</name>
<evidence type="ECO:0000313" key="2">
    <source>
        <dbReference type="Proteomes" id="UP000325577"/>
    </source>
</evidence>
<dbReference type="Proteomes" id="UP000325577">
    <property type="component" value="Linkage Group LG9"/>
</dbReference>
<sequence length="70" mass="8119">MLPWRSPSLPSFFFIALSPPSPSLSTLCKSSSSFSHRILERETRERKCRSREPRRLRRGDFAVRGLKPTD</sequence>
<dbReference type="EMBL" id="CM018052">
    <property type="protein sequence ID" value="KAA8516133.1"/>
    <property type="molecule type" value="Genomic_DNA"/>
</dbReference>
<proteinExistence type="predicted"/>
<protein>
    <submittedName>
        <fullName evidence="1">Uncharacterized protein</fullName>
    </submittedName>
</protein>
<reference evidence="1 2" key="1">
    <citation type="submission" date="2019-09" db="EMBL/GenBank/DDBJ databases">
        <title>A chromosome-level genome assembly of the Chinese tupelo Nyssa sinensis.</title>
        <authorList>
            <person name="Yang X."/>
            <person name="Kang M."/>
            <person name="Yang Y."/>
            <person name="Xiong H."/>
            <person name="Wang M."/>
            <person name="Zhang Z."/>
            <person name="Wang Z."/>
            <person name="Wu H."/>
            <person name="Ma T."/>
            <person name="Liu J."/>
            <person name="Xi Z."/>
        </authorList>
    </citation>
    <scope>NUCLEOTIDE SEQUENCE [LARGE SCALE GENOMIC DNA]</scope>
    <source>
        <strain evidence="1">J267</strain>
        <tissue evidence="1">Leaf</tissue>
    </source>
</reference>
<accession>A0A5J4ZBN4</accession>
<organism evidence="1 2">
    <name type="scientific">Nyssa sinensis</name>
    <dbReference type="NCBI Taxonomy" id="561372"/>
    <lineage>
        <taxon>Eukaryota</taxon>
        <taxon>Viridiplantae</taxon>
        <taxon>Streptophyta</taxon>
        <taxon>Embryophyta</taxon>
        <taxon>Tracheophyta</taxon>
        <taxon>Spermatophyta</taxon>
        <taxon>Magnoliopsida</taxon>
        <taxon>eudicotyledons</taxon>
        <taxon>Gunneridae</taxon>
        <taxon>Pentapetalae</taxon>
        <taxon>asterids</taxon>
        <taxon>Cornales</taxon>
        <taxon>Nyssaceae</taxon>
        <taxon>Nyssa</taxon>
    </lineage>
</organism>
<keyword evidence="2" id="KW-1185">Reference proteome</keyword>
<evidence type="ECO:0000313" key="1">
    <source>
        <dbReference type="EMBL" id="KAA8516133.1"/>
    </source>
</evidence>